<dbReference type="PANTHER" id="PTHR44656:SF7">
    <property type="entry name" value="DEHYDROGENASE_REDUCTASE SDR FAMILY MEMBER 12"/>
    <property type="match status" value="1"/>
</dbReference>
<evidence type="ECO:0000313" key="1">
    <source>
        <dbReference type="EMBL" id="CBY14875.1"/>
    </source>
</evidence>
<dbReference type="Pfam" id="PF00106">
    <property type="entry name" value="adh_short"/>
    <property type="match status" value="1"/>
</dbReference>
<dbReference type="PRINTS" id="PR00081">
    <property type="entry name" value="GDHRDH"/>
</dbReference>
<dbReference type="SUPFAM" id="SSF51735">
    <property type="entry name" value="NAD(P)-binding Rossmann-fold domains"/>
    <property type="match status" value="1"/>
</dbReference>
<dbReference type="OrthoDB" id="417891at2759"/>
<gene>
    <name evidence="1" type="ORF">GSOID_T00009966001</name>
</gene>
<dbReference type="Gene3D" id="3.40.50.720">
    <property type="entry name" value="NAD(P)-binding Rossmann-like Domain"/>
    <property type="match status" value="1"/>
</dbReference>
<sequence>MSWFRALSFGLKGYCDFTRPAFLKAKKSFKPLQDDLSGKIVIITGGNSGIGYEAAIILAKMGAEVHIACRSPERGQKALDDIISKAQVAQENVKLHILDVSKSDTVHTFVSDFAKQLNGKKIYALVNNAGCMIERAENAFGYEINFATNTLGIRAINRG</sequence>
<protein>
    <submittedName>
        <fullName evidence="1">Uncharacterized protein</fullName>
    </submittedName>
</protein>
<dbReference type="InterPro" id="IPR002347">
    <property type="entry name" value="SDR_fam"/>
</dbReference>
<keyword evidence="2" id="KW-1185">Reference proteome</keyword>
<dbReference type="PANTHER" id="PTHR44656">
    <property type="entry name" value="DEHYDROGENASE/REDUCTASE SDR FAMILY MEMBER 12"/>
    <property type="match status" value="1"/>
</dbReference>
<evidence type="ECO:0000313" key="2">
    <source>
        <dbReference type="Proteomes" id="UP000001307"/>
    </source>
</evidence>
<dbReference type="InterPro" id="IPR052992">
    <property type="entry name" value="SDR_member_12"/>
</dbReference>
<dbReference type="InterPro" id="IPR036291">
    <property type="entry name" value="NAD(P)-bd_dom_sf"/>
</dbReference>
<name>E4XZ13_OIKDI</name>
<dbReference type="Proteomes" id="UP000001307">
    <property type="component" value="Unassembled WGS sequence"/>
</dbReference>
<accession>E4XZ13</accession>
<proteinExistence type="predicted"/>
<dbReference type="InParanoid" id="E4XZ13"/>
<dbReference type="AlphaFoldDB" id="E4XZ13"/>
<dbReference type="EMBL" id="FN653368">
    <property type="protein sequence ID" value="CBY14875.1"/>
    <property type="molecule type" value="Genomic_DNA"/>
</dbReference>
<reference evidence="1" key="1">
    <citation type="journal article" date="2010" name="Science">
        <title>Plasticity of animal genome architecture unmasked by rapid evolution of a pelagic tunicate.</title>
        <authorList>
            <person name="Denoeud F."/>
            <person name="Henriet S."/>
            <person name="Mungpakdee S."/>
            <person name="Aury J.M."/>
            <person name="Da Silva C."/>
            <person name="Brinkmann H."/>
            <person name="Mikhaleva J."/>
            <person name="Olsen L.C."/>
            <person name="Jubin C."/>
            <person name="Canestro C."/>
            <person name="Bouquet J.M."/>
            <person name="Danks G."/>
            <person name="Poulain J."/>
            <person name="Campsteijn C."/>
            <person name="Adamski M."/>
            <person name="Cross I."/>
            <person name="Yadetie F."/>
            <person name="Muffato M."/>
            <person name="Louis A."/>
            <person name="Butcher S."/>
            <person name="Tsagkogeorga G."/>
            <person name="Konrad A."/>
            <person name="Singh S."/>
            <person name="Jensen M.F."/>
            <person name="Cong E.H."/>
            <person name="Eikeseth-Otteraa H."/>
            <person name="Noel B."/>
            <person name="Anthouard V."/>
            <person name="Porcel B.M."/>
            <person name="Kachouri-Lafond R."/>
            <person name="Nishino A."/>
            <person name="Ugolini M."/>
            <person name="Chourrout P."/>
            <person name="Nishida H."/>
            <person name="Aasland R."/>
            <person name="Huzurbazar S."/>
            <person name="Westhof E."/>
            <person name="Delsuc F."/>
            <person name="Lehrach H."/>
            <person name="Reinhardt R."/>
            <person name="Weissenbach J."/>
            <person name="Roy S.W."/>
            <person name="Artiguenave F."/>
            <person name="Postlethwait J.H."/>
            <person name="Manak J.R."/>
            <person name="Thompson E.M."/>
            <person name="Jaillon O."/>
            <person name="Du Pasquier L."/>
            <person name="Boudinot P."/>
            <person name="Liberles D.A."/>
            <person name="Volff J.N."/>
            <person name="Philippe H."/>
            <person name="Lenhard B."/>
            <person name="Roest Crollius H."/>
            <person name="Wincker P."/>
            <person name="Chourrout D."/>
        </authorList>
    </citation>
    <scope>NUCLEOTIDE SEQUENCE [LARGE SCALE GENOMIC DNA]</scope>
</reference>
<organism evidence="1">
    <name type="scientific">Oikopleura dioica</name>
    <name type="common">Tunicate</name>
    <dbReference type="NCBI Taxonomy" id="34765"/>
    <lineage>
        <taxon>Eukaryota</taxon>
        <taxon>Metazoa</taxon>
        <taxon>Chordata</taxon>
        <taxon>Tunicata</taxon>
        <taxon>Appendicularia</taxon>
        <taxon>Copelata</taxon>
        <taxon>Oikopleuridae</taxon>
        <taxon>Oikopleura</taxon>
    </lineage>
</organism>